<evidence type="ECO:0000313" key="3">
    <source>
        <dbReference type="Proteomes" id="UP000242367"/>
    </source>
</evidence>
<proteinExistence type="predicted"/>
<comment type="caution">
    <text evidence="2">The sequence shown here is derived from an EMBL/GenBank/DDBJ whole genome shotgun (WGS) entry which is preliminary data.</text>
</comment>
<dbReference type="RefSeq" id="WP_103562444.1">
    <property type="nucleotide sequence ID" value="NZ_MTBP01000001.1"/>
</dbReference>
<feature type="region of interest" description="Disordered" evidence="1">
    <location>
        <begin position="1"/>
        <end position="21"/>
    </location>
</feature>
<dbReference type="AlphaFoldDB" id="A0A2P4URI2"/>
<dbReference type="EMBL" id="MTBP01000001">
    <property type="protein sequence ID" value="POM27655.1"/>
    <property type="molecule type" value="Genomic_DNA"/>
</dbReference>
<evidence type="ECO:0000313" key="2">
    <source>
        <dbReference type="EMBL" id="POM27655.1"/>
    </source>
</evidence>
<sequence>MGHADQLSFDAPDDDAPLEKPTDRREVEMQMLITVKAAPNPSETYGETVCVAGIRIDCRPTAWIRLYPINFRQLESEHTFKKYDIVWLKVRPTTTDPRAESYRPIIHTVRTEAHLDGWKKRRPFVVDHVQRSMCEVLNAVRDRPPARSLAAVRPRTVKDLKIEPHPGWTTAEQAKIDRYMQQEDLFDSAPRTALEAPRFKGWYRYLCESARCKGHEQGIYDWEWVALQRNLRDRTDADIRTELRRKFFDQMCGPGRDTVFYVGNQAKHQHGFMVLGCFYPKV</sequence>
<evidence type="ECO:0000256" key="1">
    <source>
        <dbReference type="SAM" id="MobiDB-lite"/>
    </source>
</evidence>
<gene>
    <name evidence="2" type="ORF">BTM25_20720</name>
</gene>
<dbReference type="Proteomes" id="UP000242367">
    <property type="component" value="Unassembled WGS sequence"/>
</dbReference>
<reference evidence="2 3" key="1">
    <citation type="journal article" date="2017" name="Chemistry">
        <title>Isolation, Biosynthesis and Chemical Modifications of Rubterolones A-F: Rare Tropolone Alkaloids from Actinomadura sp. 5-2.</title>
        <authorList>
            <person name="Guo H."/>
            <person name="Benndorf R."/>
            <person name="Leichnitz D."/>
            <person name="Klassen J.L."/>
            <person name="Vollmers J."/>
            <person name="Gorls H."/>
            <person name="Steinacker M."/>
            <person name="Weigel C."/>
            <person name="Dahse H.M."/>
            <person name="Kaster A.K."/>
            <person name="de Beer Z.W."/>
            <person name="Poulsen M."/>
            <person name="Beemelmanns C."/>
        </authorList>
    </citation>
    <scope>NUCLEOTIDE SEQUENCE [LARGE SCALE GENOMIC DNA]</scope>
    <source>
        <strain evidence="2 3">5-2</strain>
    </source>
</reference>
<organism evidence="2 3">
    <name type="scientific">Actinomadura rubteroloni</name>
    <dbReference type="NCBI Taxonomy" id="1926885"/>
    <lineage>
        <taxon>Bacteria</taxon>
        <taxon>Bacillati</taxon>
        <taxon>Actinomycetota</taxon>
        <taxon>Actinomycetes</taxon>
        <taxon>Streptosporangiales</taxon>
        <taxon>Thermomonosporaceae</taxon>
        <taxon>Actinomadura</taxon>
    </lineage>
</organism>
<protein>
    <submittedName>
        <fullName evidence="2">Uncharacterized protein</fullName>
    </submittedName>
</protein>
<accession>A0A2P4URI2</accession>
<name>A0A2P4URI2_9ACTN</name>
<keyword evidence="3" id="KW-1185">Reference proteome</keyword>